<dbReference type="AlphaFoldDB" id="A0A1G9BU45"/>
<gene>
    <name evidence="2" type="ORF">SAMN04515672_3090</name>
</gene>
<keyword evidence="3" id="KW-1185">Reference proteome</keyword>
<sequence>MGPDIGDVHEVTAGDCTDCYYIDTGMYDTPEYGAAFIIDDERPAIVETGLGTNHEFLLEALDDLGIDRSDLEVIAVTHIHLDHAGGAGFLAEACPNADVYVPAAGAGLLIDPERLVAGTKAAVGEQWEYYVEPRPLDEERVVEIEDGDVVDLGDHELRVHAAPGHAFHQVVFEDPANDAVFTGDAAGIWVPSTEEIRETSPPSDFHLEQCLEDCETLKSIDPDVLLYTHFGPREVGDDLDRALEEYETVLSEWVVAVETKRAELADDDAVIEHFATSSEMVDVWGEEKATAEAAMNTRGVLGYLDGRD</sequence>
<dbReference type="RefSeq" id="WP_090308654.1">
    <property type="nucleotide sequence ID" value="NZ_FNFE01000004.1"/>
</dbReference>
<dbReference type="PANTHER" id="PTHR42951">
    <property type="entry name" value="METALLO-BETA-LACTAMASE DOMAIN-CONTAINING"/>
    <property type="match status" value="1"/>
</dbReference>
<dbReference type="InterPro" id="IPR001279">
    <property type="entry name" value="Metallo-B-lactamas"/>
</dbReference>
<dbReference type="STRING" id="1095776.SAMN04515672_3090"/>
<protein>
    <submittedName>
        <fullName evidence="2">Glyoxylase, beta-lactamase superfamily II</fullName>
    </submittedName>
</protein>
<dbReference type="Gene3D" id="3.60.15.10">
    <property type="entry name" value="Ribonuclease Z/Hydroxyacylglutathione hydrolase-like"/>
    <property type="match status" value="1"/>
</dbReference>
<evidence type="ECO:0000259" key="1">
    <source>
        <dbReference type="SMART" id="SM00849"/>
    </source>
</evidence>
<dbReference type="Pfam" id="PF00753">
    <property type="entry name" value="Lactamase_B"/>
    <property type="match status" value="1"/>
</dbReference>
<dbReference type="EMBL" id="FNFE01000004">
    <property type="protein sequence ID" value="SDK42981.1"/>
    <property type="molecule type" value="Genomic_DNA"/>
</dbReference>
<evidence type="ECO:0000313" key="2">
    <source>
        <dbReference type="EMBL" id="SDK42981.1"/>
    </source>
</evidence>
<dbReference type="InterPro" id="IPR037482">
    <property type="entry name" value="ST1585_MBL-fold"/>
</dbReference>
<dbReference type="SUPFAM" id="SSF56281">
    <property type="entry name" value="Metallo-hydrolase/oxidoreductase"/>
    <property type="match status" value="1"/>
</dbReference>
<feature type="domain" description="Metallo-beta-lactamase" evidence="1">
    <location>
        <begin position="16"/>
        <end position="229"/>
    </location>
</feature>
<dbReference type="CDD" id="cd07726">
    <property type="entry name" value="ST1585-like_MBL-fold"/>
    <property type="match status" value="1"/>
</dbReference>
<dbReference type="Proteomes" id="UP000198882">
    <property type="component" value="Unassembled WGS sequence"/>
</dbReference>
<evidence type="ECO:0000313" key="3">
    <source>
        <dbReference type="Proteomes" id="UP000198882"/>
    </source>
</evidence>
<accession>A0A1G9BU45</accession>
<dbReference type="OrthoDB" id="197151at2157"/>
<dbReference type="InterPro" id="IPR050855">
    <property type="entry name" value="NDM-1-like"/>
</dbReference>
<organism evidence="2 3">
    <name type="scientific">Natronorubrum texcoconense</name>
    <dbReference type="NCBI Taxonomy" id="1095776"/>
    <lineage>
        <taxon>Archaea</taxon>
        <taxon>Methanobacteriati</taxon>
        <taxon>Methanobacteriota</taxon>
        <taxon>Stenosarchaea group</taxon>
        <taxon>Halobacteria</taxon>
        <taxon>Halobacteriales</taxon>
        <taxon>Natrialbaceae</taxon>
        <taxon>Natronorubrum</taxon>
    </lineage>
</organism>
<dbReference type="SMART" id="SM00849">
    <property type="entry name" value="Lactamase_B"/>
    <property type="match status" value="1"/>
</dbReference>
<reference evidence="3" key="1">
    <citation type="submission" date="2016-10" db="EMBL/GenBank/DDBJ databases">
        <authorList>
            <person name="Varghese N."/>
            <person name="Submissions S."/>
        </authorList>
    </citation>
    <scope>NUCLEOTIDE SEQUENCE [LARGE SCALE GENOMIC DNA]</scope>
    <source>
        <strain evidence="3">B4,CECT 8067,JCM 17497</strain>
    </source>
</reference>
<dbReference type="InterPro" id="IPR036866">
    <property type="entry name" value="RibonucZ/Hydroxyglut_hydro"/>
</dbReference>
<dbReference type="PANTHER" id="PTHR42951:SF4">
    <property type="entry name" value="ACYL-COENZYME A THIOESTERASE MBLAC2"/>
    <property type="match status" value="1"/>
</dbReference>
<proteinExistence type="predicted"/>
<name>A0A1G9BU45_9EURY</name>